<gene>
    <name evidence="1" type="ORF">L484_025763</name>
</gene>
<dbReference type="AlphaFoldDB" id="W9R3S3"/>
<reference evidence="2" key="1">
    <citation type="submission" date="2013-01" db="EMBL/GenBank/DDBJ databases">
        <title>Draft Genome Sequence of a Mulberry Tree, Morus notabilis C.K. Schneid.</title>
        <authorList>
            <person name="He N."/>
            <person name="Zhao S."/>
        </authorList>
    </citation>
    <scope>NUCLEOTIDE SEQUENCE</scope>
</reference>
<evidence type="ECO:0000313" key="2">
    <source>
        <dbReference type="Proteomes" id="UP000030645"/>
    </source>
</evidence>
<organism evidence="1 2">
    <name type="scientific">Morus notabilis</name>
    <dbReference type="NCBI Taxonomy" id="981085"/>
    <lineage>
        <taxon>Eukaryota</taxon>
        <taxon>Viridiplantae</taxon>
        <taxon>Streptophyta</taxon>
        <taxon>Embryophyta</taxon>
        <taxon>Tracheophyta</taxon>
        <taxon>Spermatophyta</taxon>
        <taxon>Magnoliopsida</taxon>
        <taxon>eudicotyledons</taxon>
        <taxon>Gunneridae</taxon>
        <taxon>Pentapetalae</taxon>
        <taxon>rosids</taxon>
        <taxon>fabids</taxon>
        <taxon>Rosales</taxon>
        <taxon>Moraceae</taxon>
        <taxon>Moreae</taxon>
        <taxon>Morus</taxon>
    </lineage>
</organism>
<accession>W9R3S3</accession>
<keyword evidence="2" id="KW-1185">Reference proteome</keyword>
<protein>
    <submittedName>
        <fullName evidence="1">Uncharacterized protein</fullName>
    </submittedName>
</protein>
<name>W9R3S3_9ROSA</name>
<evidence type="ECO:0000313" key="1">
    <source>
        <dbReference type="EMBL" id="EXB67282.1"/>
    </source>
</evidence>
<dbReference type="Proteomes" id="UP000030645">
    <property type="component" value="Unassembled WGS sequence"/>
</dbReference>
<sequence length="79" mass="8796">MHDLQSRLSMIPVSDTADISGYDTNIRQRYPLLPDHKTNIQSRYPVVSGGQLPVLVVVVTNSYQPLKPTESLVVSQDTD</sequence>
<proteinExistence type="predicted"/>
<dbReference type="EMBL" id="KE344562">
    <property type="protein sequence ID" value="EXB67282.1"/>
    <property type="molecule type" value="Genomic_DNA"/>
</dbReference>